<dbReference type="EMBL" id="BPVZ01000045">
    <property type="protein sequence ID" value="GKV16504.1"/>
    <property type="molecule type" value="Genomic_DNA"/>
</dbReference>
<reference evidence="1 2" key="1">
    <citation type="journal article" date="2021" name="Commun. Biol.">
        <title>The genome of Shorea leprosula (Dipterocarpaceae) highlights the ecological relevance of drought in aseasonal tropical rainforests.</title>
        <authorList>
            <person name="Ng K.K.S."/>
            <person name="Kobayashi M.J."/>
            <person name="Fawcett J.A."/>
            <person name="Hatakeyama M."/>
            <person name="Paape T."/>
            <person name="Ng C.H."/>
            <person name="Ang C.C."/>
            <person name="Tnah L.H."/>
            <person name="Lee C.T."/>
            <person name="Nishiyama T."/>
            <person name="Sese J."/>
            <person name="O'Brien M.J."/>
            <person name="Copetti D."/>
            <person name="Mohd Noor M.I."/>
            <person name="Ong R.C."/>
            <person name="Putra M."/>
            <person name="Sireger I.Z."/>
            <person name="Indrioko S."/>
            <person name="Kosugi Y."/>
            <person name="Izuno A."/>
            <person name="Isagi Y."/>
            <person name="Lee S.L."/>
            <person name="Shimizu K.K."/>
        </authorList>
    </citation>
    <scope>NUCLEOTIDE SEQUENCE [LARGE SCALE GENOMIC DNA]</scope>
    <source>
        <strain evidence="1">214</strain>
    </source>
</reference>
<accession>A0AAV5JPL2</accession>
<keyword evidence="2" id="KW-1185">Reference proteome</keyword>
<organism evidence="1 2">
    <name type="scientific">Rubroshorea leprosula</name>
    <dbReference type="NCBI Taxonomy" id="152421"/>
    <lineage>
        <taxon>Eukaryota</taxon>
        <taxon>Viridiplantae</taxon>
        <taxon>Streptophyta</taxon>
        <taxon>Embryophyta</taxon>
        <taxon>Tracheophyta</taxon>
        <taxon>Spermatophyta</taxon>
        <taxon>Magnoliopsida</taxon>
        <taxon>eudicotyledons</taxon>
        <taxon>Gunneridae</taxon>
        <taxon>Pentapetalae</taxon>
        <taxon>rosids</taxon>
        <taxon>malvids</taxon>
        <taxon>Malvales</taxon>
        <taxon>Dipterocarpaceae</taxon>
        <taxon>Rubroshorea</taxon>
    </lineage>
</organism>
<sequence>MYEQGAWFLWSMSGKTVVYPSSSGTCTLKVEKGLNNINLSIS</sequence>
<dbReference type="Proteomes" id="UP001054252">
    <property type="component" value="Unassembled WGS sequence"/>
</dbReference>
<dbReference type="AlphaFoldDB" id="A0AAV5JPL2"/>
<comment type="caution">
    <text evidence="1">The sequence shown here is derived from an EMBL/GenBank/DDBJ whole genome shotgun (WGS) entry which is preliminary data.</text>
</comment>
<gene>
    <name evidence="1" type="ORF">SLEP1_g27137</name>
</gene>
<evidence type="ECO:0000313" key="1">
    <source>
        <dbReference type="EMBL" id="GKV16504.1"/>
    </source>
</evidence>
<evidence type="ECO:0000313" key="2">
    <source>
        <dbReference type="Proteomes" id="UP001054252"/>
    </source>
</evidence>
<proteinExistence type="predicted"/>
<name>A0AAV5JPL2_9ROSI</name>
<protein>
    <submittedName>
        <fullName evidence="1">Uncharacterized protein</fullName>
    </submittedName>
</protein>